<evidence type="ECO:0000313" key="2">
    <source>
        <dbReference type="Proteomes" id="UP001054252"/>
    </source>
</evidence>
<proteinExistence type="predicted"/>
<evidence type="ECO:0000313" key="1">
    <source>
        <dbReference type="EMBL" id="GKV51766.1"/>
    </source>
</evidence>
<name>A0AAV5MP97_9ROSI</name>
<gene>
    <name evidence="1" type="ORF">SLEP1_g58391</name>
</gene>
<dbReference type="Proteomes" id="UP001054252">
    <property type="component" value="Unassembled WGS sequence"/>
</dbReference>
<accession>A0AAV5MP97</accession>
<keyword evidence="2" id="KW-1185">Reference proteome</keyword>
<protein>
    <submittedName>
        <fullName evidence="1">Uncharacterized protein</fullName>
    </submittedName>
</protein>
<comment type="caution">
    <text evidence="1">The sequence shown here is derived from an EMBL/GenBank/DDBJ whole genome shotgun (WGS) entry which is preliminary data.</text>
</comment>
<organism evidence="1 2">
    <name type="scientific">Rubroshorea leprosula</name>
    <dbReference type="NCBI Taxonomy" id="152421"/>
    <lineage>
        <taxon>Eukaryota</taxon>
        <taxon>Viridiplantae</taxon>
        <taxon>Streptophyta</taxon>
        <taxon>Embryophyta</taxon>
        <taxon>Tracheophyta</taxon>
        <taxon>Spermatophyta</taxon>
        <taxon>Magnoliopsida</taxon>
        <taxon>eudicotyledons</taxon>
        <taxon>Gunneridae</taxon>
        <taxon>Pentapetalae</taxon>
        <taxon>rosids</taxon>
        <taxon>malvids</taxon>
        <taxon>Malvales</taxon>
        <taxon>Dipterocarpaceae</taxon>
        <taxon>Rubroshorea</taxon>
    </lineage>
</organism>
<sequence length="64" mass="7558">MWSQISTMINIPFVDSWPDLLHWMRKRVRRKSLLSILIKLSWNATNLQHLNGKKQKISSAALQK</sequence>
<dbReference type="EMBL" id="BPVZ01000537">
    <property type="protein sequence ID" value="GKV51766.1"/>
    <property type="molecule type" value="Genomic_DNA"/>
</dbReference>
<reference evidence="1 2" key="1">
    <citation type="journal article" date="2021" name="Commun. Biol.">
        <title>The genome of Shorea leprosula (Dipterocarpaceae) highlights the ecological relevance of drought in aseasonal tropical rainforests.</title>
        <authorList>
            <person name="Ng K.K.S."/>
            <person name="Kobayashi M.J."/>
            <person name="Fawcett J.A."/>
            <person name="Hatakeyama M."/>
            <person name="Paape T."/>
            <person name="Ng C.H."/>
            <person name="Ang C.C."/>
            <person name="Tnah L.H."/>
            <person name="Lee C.T."/>
            <person name="Nishiyama T."/>
            <person name="Sese J."/>
            <person name="O'Brien M.J."/>
            <person name="Copetti D."/>
            <person name="Mohd Noor M.I."/>
            <person name="Ong R.C."/>
            <person name="Putra M."/>
            <person name="Sireger I.Z."/>
            <person name="Indrioko S."/>
            <person name="Kosugi Y."/>
            <person name="Izuno A."/>
            <person name="Isagi Y."/>
            <person name="Lee S.L."/>
            <person name="Shimizu K.K."/>
        </authorList>
    </citation>
    <scope>NUCLEOTIDE SEQUENCE [LARGE SCALE GENOMIC DNA]</scope>
    <source>
        <strain evidence="1">214</strain>
    </source>
</reference>
<dbReference type="AlphaFoldDB" id="A0AAV5MP97"/>